<evidence type="ECO:0000313" key="15">
    <source>
        <dbReference type="EMBL" id="CAL4777004.1"/>
    </source>
</evidence>
<dbReference type="InterPro" id="IPR001510">
    <property type="entry name" value="Znf_PARP"/>
</dbReference>
<dbReference type="PROSITE" id="PS50800">
    <property type="entry name" value="SAP"/>
    <property type="match status" value="1"/>
</dbReference>
<evidence type="ECO:0000256" key="8">
    <source>
        <dbReference type="ARBA" id="ARBA00023242"/>
    </source>
</evidence>
<evidence type="ECO:0000259" key="10">
    <source>
        <dbReference type="PROSITE" id="PS50064"/>
    </source>
</evidence>
<evidence type="ECO:0000313" key="16">
    <source>
        <dbReference type="Proteomes" id="UP001152797"/>
    </source>
</evidence>
<reference evidence="14" key="2">
    <citation type="submission" date="2024-04" db="EMBL/GenBank/DDBJ databases">
        <authorList>
            <person name="Chen Y."/>
            <person name="Shah S."/>
            <person name="Dougan E. K."/>
            <person name="Thang M."/>
            <person name="Chan C."/>
        </authorList>
    </citation>
    <scope>NUCLEOTIDE SEQUENCE [LARGE SCALE GENOMIC DNA]</scope>
</reference>
<evidence type="ECO:0000259" key="12">
    <source>
        <dbReference type="PROSITE" id="PS51192"/>
    </source>
</evidence>
<dbReference type="Pfam" id="PF02037">
    <property type="entry name" value="SAP"/>
    <property type="match status" value="1"/>
</dbReference>
<keyword evidence="15" id="KW-0347">Helicase</keyword>
<reference evidence="13" key="1">
    <citation type="submission" date="2022-10" db="EMBL/GenBank/DDBJ databases">
        <authorList>
            <person name="Chen Y."/>
            <person name="Dougan E. K."/>
            <person name="Chan C."/>
            <person name="Rhodes N."/>
            <person name="Thang M."/>
        </authorList>
    </citation>
    <scope>NUCLEOTIDE SEQUENCE</scope>
</reference>
<proteinExistence type="predicted"/>
<dbReference type="SUPFAM" id="SSF57716">
    <property type="entry name" value="Glucocorticoid receptor-like (DNA-binding domain)"/>
    <property type="match status" value="1"/>
</dbReference>
<keyword evidence="3" id="KW-0547">Nucleotide-binding</keyword>
<feature type="region of interest" description="Disordered" evidence="9">
    <location>
        <begin position="488"/>
        <end position="508"/>
    </location>
</feature>
<dbReference type="Gene3D" id="3.30.1740.10">
    <property type="entry name" value="Zinc finger, PARP-type"/>
    <property type="match status" value="1"/>
</dbReference>
<dbReference type="GO" id="GO:0008094">
    <property type="term" value="F:ATP-dependent activity, acting on DNA"/>
    <property type="evidence" value="ECO:0007669"/>
    <property type="project" value="TreeGrafter"/>
</dbReference>
<dbReference type="AlphaFoldDB" id="A0A9P1FXC5"/>
<sequence length="603" mass="66209">MGEFAQLDKFLTQEGSSSSSSKSSLLPTPVSPAWYDPESKSWYSQEDFSGLSKKEKESLFSCVMYCQYAPTGRARCRRCGEDIQKGELRLGYPYRWRQADDCYTLYLHPECYESSVFGIKEKDLRKKIYGYEALNNTERARLWKEMRSEGRMAKANKEGANATAEYSSGSVGVDTKSLPEVPVPKDMAVPMLPFQKEGLAWMCQQEESSVRGGILADEMGMGKTIQAISLLLARPVKGPALVVCPMAAVNQWMKEIEKFTKKGTLKTLVYHGSEKGRVATQFKKCDVVITTYQTLESDYRREAHKHRVKCKYCGKLFMPEKLTFHQRYFCGPNAEKTKKQQKTAAKKAMQSMGIGNSKASSSTDAPPTITNIYRDFMKQAGVTVKSKGYWNVMKETQERLKGSSSSSSSKGGDDVLSRERLALLDRKELVELCDKKGLDSTGRKPELVDRLMDFAVRGTTSKAEEPVKKVSLAMKLLTSAKAKAKAKTASANKTVGKSSKMKTAEPGKAGKRMPLLLRKGSTAASKYQGVSPLKSSGKWQASYQGKYLGSFDTELKAAKAVRDAAEAAESKGKGKKAAASAASGMACTVASRGAEASGSSSRG</sequence>
<evidence type="ECO:0000313" key="14">
    <source>
        <dbReference type="EMBL" id="CAL1143067.1"/>
    </source>
</evidence>
<protein>
    <submittedName>
        <fullName evidence="15">ATP-dependent helicase rhp16</fullName>
    </submittedName>
</protein>
<name>A0A9P1FXC5_9DINO</name>
<dbReference type="InterPro" id="IPR050628">
    <property type="entry name" value="SNF2_RAD54_helicase_TF"/>
</dbReference>
<comment type="subcellular location">
    <subcellularLocation>
        <location evidence="1">Nucleus</location>
    </subcellularLocation>
</comment>
<dbReference type="GO" id="GO:0006289">
    <property type="term" value="P:nucleotide-excision repair"/>
    <property type="evidence" value="ECO:0007669"/>
    <property type="project" value="TreeGrafter"/>
</dbReference>
<dbReference type="GO" id="GO:0004386">
    <property type="term" value="F:helicase activity"/>
    <property type="evidence" value="ECO:0007669"/>
    <property type="project" value="UniProtKB-KW"/>
</dbReference>
<feature type="non-terminal residue" evidence="13">
    <location>
        <position position="603"/>
    </location>
</feature>
<dbReference type="Gene3D" id="3.40.50.10810">
    <property type="entry name" value="Tandem AAA-ATPase domain"/>
    <property type="match status" value="1"/>
</dbReference>
<dbReference type="PROSITE" id="PS51192">
    <property type="entry name" value="HELICASE_ATP_BIND_1"/>
    <property type="match status" value="1"/>
</dbReference>
<dbReference type="PROSITE" id="PS50064">
    <property type="entry name" value="ZF_PARP_2"/>
    <property type="match status" value="1"/>
</dbReference>
<dbReference type="InterPro" id="IPR000330">
    <property type="entry name" value="SNF2_N"/>
</dbReference>
<evidence type="ECO:0000256" key="2">
    <source>
        <dbReference type="ARBA" id="ARBA00022723"/>
    </source>
</evidence>
<keyword evidence="16" id="KW-1185">Reference proteome</keyword>
<evidence type="ECO:0000256" key="1">
    <source>
        <dbReference type="ARBA" id="ARBA00004123"/>
    </source>
</evidence>
<dbReference type="EMBL" id="CAMXCT020001396">
    <property type="protein sequence ID" value="CAL1143067.1"/>
    <property type="molecule type" value="Genomic_DNA"/>
</dbReference>
<dbReference type="SMART" id="SM00513">
    <property type="entry name" value="SAP"/>
    <property type="match status" value="1"/>
</dbReference>
<evidence type="ECO:0000256" key="7">
    <source>
        <dbReference type="ARBA" id="ARBA00022840"/>
    </source>
</evidence>
<dbReference type="InterPro" id="IPR003034">
    <property type="entry name" value="SAP_dom"/>
</dbReference>
<dbReference type="Pfam" id="PF00176">
    <property type="entry name" value="SNF2-rel_dom"/>
    <property type="match status" value="1"/>
</dbReference>
<dbReference type="GO" id="GO:0005634">
    <property type="term" value="C:nucleus"/>
    <property type="evidence" value="ECO:0007669"/>
    <property type="project" value="UniProtKB-SubCell"/>
</dbReference>
<evidence type="ECO:0000256" key="4">
    <source>
        <dbReference type="ARBA" id="ARBA00022771"/>
    </source>
</evidence>
<dbReference type="Proteomes" id="UP001152797">
    <property type="component" value="Unassembled WGS sequence"/>
</dbReference>
<dbReference type="SMART" id="SM01336">
    <property type="entry name" value="zf-PARP"/>
    <property type="match status" value="1"/>
</dbReference>
<dbReference type="CDD" id="cd18008">
    <property type="entry name" value="DEXDc_SHPRH-like"/>
    <property type="match status" value="1"/>
</dbReference>
<accession>A0A9P1FXC5</accession>
<dbReference type="PANTHER" id="PTHR45626">
    <property type="entry name" value="TRANSCRIPTION TERMINATION FACTOR 2-RELATED"/>
    <property type="match status" value="1"/>
</dbReference>
<dbReference type="InterPro" id="IPR014001">
    <property type="entry name" value="Helicase_ATP-bd"/>
</dbReference>
<dbReference type="OrthoDB" id="448448at2759"/>
<dbReference type="SUPFAM" id="SSF52540">
    <property type="entry name" value="P-loop containing nucleoside triphosphate hydrolases"/>
    <property type="match status" value="1"/>
</dbReference>
<dbReference type="InterPro" id="IPR036361">
    <property type="entry name" value="SAP_dom_sf"/>
</dbReference>
<evidence type="ECO:0000256" key="6">
    <source>
        <dbReference type="ARBA" id="ARBA00022833"/>
    </source>
</evidence>
<evidence type="ECO:0000256" key="9">
    <source>
        <dbReference type="SAM" id="MobiDB-lite"/>
    </source>
</evidence>
<dbReference type="InterPro" id="IPR027417">
    <property type="entry name" value="P-loop_NTPase"/>
</dbReference>
<evidence type="ECO:0000313" key="13">
    <source>
        <dbReference type="EMBL" id="CAI3989692.1"/>
    </source>
</evidence>
<evidence type="ECO:0000259" key="11">
    <source>
        <dbReference type="PROSITE" id="PS50800"/>
    </source>
</evidence>
<keyword evidence="2" id="KW-0479">Metal-binding</keyword>
<keyword evidence="6" id="KW-0862">Zinc</keyword>
<dbReference type="InterPro" id="IPR038718">
    <property type="entry name" value="SNF2-like_sf"/>
</dbReference>
<dbReference type="PANTHER" id="PTHR45626:SF12">
    <property type="entry name" value="DNA REPAIR PROTEIN RAD16"/>
    <property type="match status" value="1"/>
</dbReference>
<dbReference type="GO" id="GO:0005524">
    <property type="term" value="F:ATP binding"/>
    <property type="evidence" value="ECO:0007669"/>
    <property type="project" value="UniProtKB-KW"/>
</dbReference>
<feature type="domain" description="SAP" evidence="11">
    <location>
        <begin position="421"/>
        <end position="455"/>
    </location>
</feature>
<keyword evidence="8" id="KW-0539">Nucleus</keyword>
<gene>
    <name evidence="13" type="ORF">C1SCF055_LOCUS16747</name>
</gene>
<dbReference type="SMART" id="SM00487">
    <property type="entry name" value="DEXDc"/>
    <property type="match status" value="1"/>
</dbReference>
<evidence type="ECO:0000256" key="5">
    <source>
        <dbReference type="ARBA" id="ARBA00022801"/>
    </source>
</evidence>
<dbReference type="GO" id="GO:0003677">
    <property type="term" value="F:DNA binding"/>
    <property type="evidence" value="ECO:0007669"/>
    <property type="project" value="InterPro"/>
</dbReference>
<keyword evidence="7" id="KW-0067">ATP-binding</keyword>
<keyword evidence="4" id="KW-0863">Zinc-finger</keyword>
<feature type="region of interest" description="Disordered" evidence="9">
    <location>
        <begin position="1"/>
        <end position="36"/>
    </location>
</feature>
<comment type="caution">
    <text evidence="13">The sequence shown here is derived from an EMBL/GenBank/DDBJ whole genome shotgun (WGS) entry which is preliminary data.</text>
</comment>
<keyword evidence="5" id="KW-0378">Hydrolase</keyword>
<organism evidence="13">
    <name type="scientific">Cladocopium goreaui</name>
    <dbReference type="NCBI Taxonomy" id="2562237"/>
    <lineage>
        <taxon>Eukaryota</taxon>
        <taxon>Sar</taxon>
        <taxon>Alveolata</taxon>
        <taxon>Dinophyceae</taxon>
        <taxon>Suessiales</taxon>
        <taxon>Symbiodiniaceae</taxon>
        <taxon>Cladocopium</taxon>
    </lineage>
</organism>
<dbReference type="Pfam" id="PF00645">
    <property type="entry name" value="zf-PARP"/>
    <property type="match status" value="1"/>
</dbReference>
<dbReference type="EMBL" id="CAMXCT030001396">
    <property type="protein sequence ID" value="CAL4777004.1"/>
    <property type="molecule type" value="Genomic_DNA"/>
</dbReference>
<evidence type="ECO:0000256" key="3">
    <source>
        <dbReference type="ARBA" id="ARBA00022741"/>
    </source>
</evidence>
<dbReference type="GO" id="GO:0016787">
    <property type="term" value="F:hydrolase activity"/>
    <property type="evidence" value="ECO:0007669"/>
    <property type="project" value="UniProtKB-KW"/>
</dbReference>
<dbReference type="SUPFAM" id="SSF68906">
    <property type="entry name" value="SAP domain"/>
    <property type="match status" value="1"/>
</dbReference>
<dbReference type="GO" id="GO:0008270">
    <property type="term" value="F:zinc ion binding"/>
    <property type="evidence" value="ECO:0007669"/>
    <property type="project" value="UniProtKB-KW"/>
</dbReference>
<feature type="domain" description="Helicase ATP-binding" evidence="12">
    <location>
        <begin position="204"/>
        <end position="313"/>
    </location>
</feature>
<dbReference type="InterPro" id="IPR036957">
    <property type="entry name" value="Znf_PARP_sf"/>
</dbReference>
<feature type="domain" description="PARP-type" evidence="10">
    <location>
        <begin position="64"/>
        <end position="150"/>
    </location>
</feature>
<dbReference type="EMBL" id="CAMXCT010001396">
    <property type="protein sequence ID" value="CAI3989692.1"/>
    <property type="molecule type" value="Genomic_DNA"/>
</dbReference>
<dbReference type="Gene3D" id="1.10.720.30">
    <property type="entry name" value="SAP domain"/>
    <property type="match status" value="1"/>
</dbReference>